<comment type="caution">
    <text evidence="1">The sequence shown here is derived from an EMBL/GenBank/DDBJ whole genome shotgun (WGS) entry which is preliminary data.</text>
</comment>
<organism evidence="1 2">
    <name type="scientific">Tectimicrobiota bacterium</name>
    <dbReference type="NCBI Taxonomy" id="2528274"/>
    <lineage>
        <taxon>Bacteria</taxon>
        <taxon>Pseudomonadati</taxon>
        <taxon>Nitrospinota/Tectimicrobiota group</taxon>
        <taxon>Candidatus Tectimicrobiota</taxon>
    </lineage>
</organism>
<dbReference type="InterPro" id="IPR035093">
    <property type="entry name" value="RelE/ParE_toxin_dom_sf"/>
</dbReference>
<proteinExistence type="predicted"/>
<gene>
    <name evidence="1" type="ORF">HYY20_01495</name>
</gene>
<dbReference type="Proteomes" id="UP000769766">
    <property type="component" value="Unassembled WGS sequence"/>
</dbReference>
<sequence length="133" mass="15528">MFPELRSLSSLDIPEKVTIIIVTMEALPPFTLIYAPITRTHLRAIAPKHYSLIRHTLTERLSYEPERPTRNRKPLKRPVMFEEAVATWELRFGPDNRFRAFYDVQLAERQVLILAIGVKIGNQLYIGREEVQL</sequence>
<evidence type="ECO:0000313" key="1">
    <source>
        <dbReference type="EMBL" id="MBI2875536.1"/>
    </source>
</evidence>
<accession>A0A932CM32</accession>
<name>A0A932CM32_UNCTE</name>
<dbReference type="Gene3D" id="3.30.2310.20">
    <property type="entry name" value="RelE-like"/>
    <property type="match status" value="1"/>
</dbReference>
<evidence type="ECO:0000313" key="2">
    <source>
        <dbReference type="Proteomes" id="UP000769766"/>
    </source>
</evidence>
<reference evidence="1" key="1">
    <citation type="submission" date="2020-07" db="EMBL/GenBank/DDBJ databases">
        <title>Huge and variable diversity of episymbiotic CPR bacteria and DPANN archaea in groundwater ecosystems.</title>
        <authorList>
            <person name="He C.Y."/>
            <person name="Keren R."/>
            <person name="Whittaker M."/>
            <person name="Farag I.F."/>
            <person name="Doudna J."/>
            <person name="Cate J.H.D."/>
            <person name="Banfield J.F."/>
        </authorList>
    </citation>
    <scope>NUCLEOTIDE SEQUENCE</scope>
    <source>
        <strain evidence="1">NC_groundwater_672_Ag_B-0.1um_62_36</strain>
    </source>
</reference>
<dbReference type="AlphaFoldDB" id="A0A932CM32"/>
<dbReference type="EMBL" id="JACPRF010000042">
    <property type="protein sequence ID" value="MBI2875536.1"/>
    <property type="molecule type" value="Genomic_DNA"/>
</dbReference>
<protein>
    <submittedName>
        <fullName evidence="1">Addiction module toxin RelE</fullName>
    </submittedName>
</protein>